<proteinExistence type="predicted"/>
<organism evidence="1 2">
    <name type="scientific">Segatella buccae ATCC 33574</name>
    <dbReference type="NCBI Taxonomy" id="873513"/>
    <lineage>
        <taxon>Bacteria</taxon>
        <taxon>Pseudomonadati</taxon>
        <taxon>Bacteroidota</taxon>
        <taxon>Bacteroidia</taxon>
        <taxon>Bacteroidales</taxon>
        <taxon>Prevotellaceae</taxon>
        <taxon>Segatella</taxon>
    </lineage>
</organism>
<name>E6KA02_9BACT</name>
<evidence type="ECO:0000313" key="1">
    <source>
        <dbReference type="EMBL" id="EFU29570.1"/>
    </source>
</evidence>
<dbReference type="HOGENOM" id="CLU_3274446_0_0_10"/>
<reference evidence="1 2" key="1">
    <citation type="submission" date="2010-10" db="EMBL/GenBank/DDBJ databases">
        <authorList>
            <person name="Muzny D."/>
            <person name="Qin X."/>
            <person name="Deng J."/>
            <person name="Jiang H."/>
            <person name="Liu Y."/>
            <person name="Qu J."/>
            <person name="Song X.-Z."/>
            <person name="Zhang L."/>
            <person name="Thornton R."/>
            <person name="Coyle M."/>
            <person name="Francisco L."/>
            <person name="Jackson L."/>
            <person name="Javaid M."/>
            <person name="Korchina V."/>
            <person name="Kovar C."/>
            <person name="Mata R."/>
            <person name="Mathew T."/>
            <person name="Ngo R."/>
            <person name="Nguyen L."/>
            <person name="Nguyen N."/>
            <person name="Okwuonu G."/>
            <person name="Ongeri F."/>
            <person name="Pham C."/>
            <person name="Simmons D."/>
            <person name="Wilczek-Boney K."/>
            <person name="Hale W."/>
            <person name="Jakkamsetti A."/>
            <person name="Pham P."/>
            <person name="Ruth R."/>
            <person name="San Lucas F."/>
            <person name="Warren J."/>
            <person name="Zhang J."/>
            <person name="Zhao Z."/>
            <person name="Zhou C."/>
            <person name="Zhu D."/>
            <person name="Lee S."/>
            <person name="Bess C."/>
            <person name="Blankenburg K."/>
            <person name="Forbes L."/>
            <person name="Fu Q."/>
            <person name="Gubbala S."/>
            <person name="Hirani K."/>
            <person name="Jayaseelan J.C."/>
            <person name="Lara F."/>
            <person name="Munidasa M."/>
            <person name="Palculict T."/>
            <person name="Patil S."/>
            <person name="Pu L.-L."/>
            <person name="Saada N."/>
            <person name="Tang L."/>
            <person name="Weissenberger G."/>
            <person name="Zhu Y."/>
            <person name="Hemphill L."/>
            <person name="Shang Y."/>
            <person name="Youmans B."/>
            <person name="Ayvaz T."/>
            <person name="Ross M."/>
            <person name="Santibanez J."/>
            <person name="Aqrawi P."/>
            <person name="Gross S."/>
            <person name="Joshi V."/>
            <person name="Fowler G."/>
            <person name="Nazareth L."/>
            <person name="Reid J."/>
            <person name="Worley K."/>
            <person name="Petrosino J."/>
            <person name="Highlander S."/>
            <person name="Gibbs R."/>
        </authorList>
    </citation>
    <scope>NUCLEOTIDE SEQUENCE [LARGE SCALE GENOMIC DNA]</scope>
    <source>
        <strain evidence="1 2">ATCC 33574</strain>
    </source>
</reference>
<comment type="caution">
    <text evidence="1">The sequence shown here is derived from an EMBL/GenBank/DDBJ whole genome shotgun (WGS) entry which is preliminary data.</text>
</comment>
<accession>E6KA02</accession>
<protein>
    <submittedName>
        <fullName evidence="1">Uncharacterized protein</fullName>
    </submittedName>
</protein>
<gene>
    <name evidence="1" type="ORF">HMPREF6485_2438</name>
</gene>
<evidence type="ECO:0000313" key="2">
    <source>
        <dbReference type="Proteomes" id="UP000003112"/>
    </source>
</evidence>
<sequence>MSRKLKPLNDRGLGASLKFVYRQPQNHCWKISQAQGAKPGK</sequence>
<dbReference type="AlphaFoldDB" id="E6KA02"/>
<dbReference type="EMBL" id="AEPD01000043">
    <property type="protein sequence ID" value="EFU29570.1"/>
    <property type="molecule type" value="Genomic_DNA"/>
</dbReference>
<keyword evidence="2" id="KW-1185">Reference proteome</keyword>
<dbReference type="Proteomes" id="UP000003112">
    <property type="component" value="Unassembled WGS sequence"/>
</dbReference>